<proteinExistence type="predicted"/>
<name>A0AAW2NQ45_SESRA</name>
<protein>
    <submittedName>
        <fullName evidence="2">Uncharacterized protein</fullName>
    </submittedName>
</protein>
<gene>
    <name evidence="2" type="ORF">Sradi_4397200</name>
</gene>
<dbReference type="PANTHER" id="PTHR33116:SF86">
    <property type="entry name" value="REVERSE TRANSCRIPTASE DOMAIN-CONTAINING PROTEIN"/>
    <property type="match status" value="1"/>
</dbReference>
<dbReference type="AlphaFoldDB" id="A0AAW2NQ45"/>
<dbReference type="EMBL" id="JACGWJ010000019">
    <property type="protein sequence ID" value="KAL0345659.1"/>
    <property type="molecule type" value="Genomic_DNA"/>
</dbReference>
<dbReference type="PANTHER" id="PTHR33116">
    <property type="entry name" value="REVERSE TRANSCRIPTASE ZINC-BINDING DOMAIN-CONTAINING PROTEIN-RELATED-RELATED"/>
    <property type="match status" value="1"/>
</dbReference>
<evidence type="ECO:0000313" key="2">
    <source>
        <dbReference type="EMBL" id="KAL0345659.1"/>
    </source>
</evidence>
<evidence type="ECO:0000256" key="1">
    <source>
        <dbReference type="SAM" id="MobiDB-lite"/>
    </source>
</evidence>
<reference evidence="2" key="1">
    <citation type="submission" date="2020-06" db="EMBL/GenBank/DDBJ databases">
        <authorList>
            <person name="Li T."/>
            <person name="Hu X."/>
            <person name="Zhang T."/>
            <person name="Song X."/>
            <person name="Zhang H."/>
            <person name="Dai N."/>
            <person name="Sheng W."/>
            <person name="Hou X."/>
            <person name="Wei L."/>
        </authorList>
    </citation>
    <scope>NUCLEOTIDE SEQUENCE</scope>
    <source>
        <strain evidence="2">G02</strain>
        <tissue evidence="2">Leaf</tissue>
    </source>
</reference>
<accession>A0AAW2NQ45</accession>
<comment type="caution">
    <text evidence="2">The sequence shown here is derived from an EMBL/GenBank/DDBJ whole genome shotgun (WGS) entry which is preliminary data.</text>
</comment>
<feature type="compositionally biased region" description="Basic and acidic residues" evidence="1">
    <location>
        <begin position="15"/>
        <end position="30"/>
    </location>
</feature>
<feature type="region of interest" description="Disordered" evidence="1">
    <location>
        <begin position="1"/>
        <end position="30"/>
    </location>
</feature>
<reference evidence="2" key="2">
    <citation type="journal article" date="2024" name="Plant">
        <title>Genomic evolution and insights into agronomic trait innovations of Sesamum species.</title>
        <authorList>
            <person name="Miao H."/>
            <person name="Wang L."/>
            <person name="Qu L."/>
            <person name="Liu H."/>
            <person name="Sun Y."/>
            <person name="Le M."/>
            <person name="Wang Q."/>
            <person name="Wei S."/>
            <person name="Zheng Y."/>
            <person name="Lin W."/>
            <person name="Duan Y."/>
            <person name="Cao H."/>
            <person name="Xiong S."/>
            <person name="Wang X."/>
            <person name="Wei L."/>
            <person name="Li C."/>
            <person name="Ma Q."/>
            <person name="Ju M."/>
            <person name="Zhao R."/>
            <person name="Li G."/>
            <person name="Mu C."/>
            <person name="Tian Q."/>
            <person name="Mei H."/>
            <person name="Zhang T."/>
            <person name="Gao T."/>
            <person name="Zhang H."/>
        </authorList>
    </citation>
    <scope>NUCLEOTIDE SEQUENCE</scope>
    <source>
        <strain evidence="2">G02</strain>
    </source>
</reference>
<sequence length="226" mass="26036">MPEKSQVSGLYTRKSSKEKEIQAPRLSKEMKRNPKESMMTDFLGNCSDESKIHWKAWSKLCLPKAKGELGFRRLKEFNIILLAKQAWRVSMCPGSVLHAILGQKYFPGVTFFEARLGLSPSYTWRSIWDARDVFAARIRWKLIVHRTLIPNGLKVASLTTPDNEWDEALVRHEFCTVDAYCIFGIPFPGVEARDELIWHYEKSGRFIARSAYIVACDLREGVIVYC</sequence>
<organism evidence="2">
    <name type="scientific">Sesamum radiatum</name>
    <name type="common">Black benniseed</name>
    <dbReference type="NCBI Taxonomy" id="300843"/>
    <lineage>
        <taxon>Eukaryota</taxon>
        <taxon>Viridiplantae</taxon>
        <taxon>Streptophyta</taxon>
        <taxon>Embryophyta</taxon>
        <taxon>Tracheophyta</taxon>
        <taxon>Spermatophyta</taxon>
        <taxon>Magnoliopsida</taxon>
        <taxon>eudicotyledons</taxon>
        <taxon>Gunneridae</taxon>
        <taxon>Pentapetalae</taxon>
        <taxon>asterids</taxon>
        <taxon>lamiids</taxon>
        <taxon>Lamiales</taxon>
        <taxon>Pedaliaceae</taxon>
        <taxon>Sesamum</taxon>
    </lineage>
</organism>